<dbReference type="GO" id="GO:0003677">
    <property type="term" value="F:DNA binding"/>
    <property type="evidence" value="ECO:0007669"/>
    <property type="project" value="UniProtKB-KW"/>
</dbReference>
<dbReference type="RefSeq" id="WP_138572088.1">
    <property type="nucleotide sequence ID" value="NZ_CP040818.1"/>
</dbReference>
<dbReference type="SMART" id="SM00346">
    <property type="entry name" value="HTH_ICLR"/>
    <property type="match status" value="1"/>
</dbReference>
<reference evidence="6 7" key="1">
    <citation type="submission" date="2019-06" db="EMBL/GenBank/DDBJ databases">
        <title>Genome sequence of Rhodobacteraceae bacterium D4M1.</title>
        <authorList>
            <person name="Cao J."/>
        </authorList>
    </citation>
    <scope>NUCLEOTIDE SEQUENCE [LARGE SCALE GENOMIC DNA]</scope>
    <source>
        <strain evidence="6 7">D4M1</strain>
    </source>
</reference>
<proteinExistence type="predicted"/>
<dbReference type="GO" id="GO:0045892">
    <property type="term" value="P:negative regulation of DNA-templated transcription"/>
    <property type="evidence" value="ECO:0007669"/>
    <property type="project" value="TreeGrafter"/>
</dbReference>
<gene>
    <name evidence="6" type="ORF">FDP22_08770</name>
</gene>
<evidence type="ECO:0000313" key="6">
    <source>
        <dbReference type="EMBL" id="QDL91859.1"/>
    </source>
</evidence>
<dbReference type="InterPro" id="IPR050707">
    <property type="entry name" value="HTH_MetabolicPath_Reg"/>
</dbReference>
<dbReference type="InterPro" id="IPR005471">
    <property type="entry name" value="Tscrpt_reg_IclR_N"/>
</dbReference>
<evidence type="ECO:0000313" key="7">
    <source>
        <dbReference type="Proteomes" id="UP000305888"/>
    </source>
</evidence>
<accession>A0A5B8FYU7</accession>
<dbReference type="Gene3D" id="3.30.450.40">
    <property type="match status" value="1"/>
</dbReference>
<dbReference type="PROSITE" id="PS51077">
    <property type="entry name" value="HTH_ICLR"/>
    <property type="match status" value="1"/>
</dbReference>
<dbReference type="InterPro" id="IPR011991">
    <property type="entry name" value="ArsR-like_HTH"/>
</dbReference>
<dbReference type="SUPFAM" id="SSF46785">
    <property type="entry name" value="Winged helix' DNA-binding domain"/>
    <property type="match status" value="1"/>
</dbReference>
<evidence type="ECO:0000259" key="5">
    <source>
        <dbReference type="PROSITE" id="PS51078"/>
    </source>
</evidence>
<dbReference type="PANTHER" id="PTHR30136">
    <property type="entry name" value="HELIX-TURN-HELIX TRANSCRIPTIONAL REGULATOR, ICLR FAMILY"/>
    <property type="match status" value="1"/>
</dbReference>
<evidence type="ECO:0000256" key="3">
    <source>
        <dbReference type="ARBA" id="ARBA00023163"/>
    </source>
</evidence>
<dbReference type="InterPro" id="IPR029016">
    <property type="entry name" value="GAF-like_dom_sf"/>
</dbReference>
<dbReference type="KEGG" id="ppru:FDP22_08770"/>
<dbReference type="PANTHER" id="PTHR30136:SF35">
    <property type="entry name" value="HTH-TYPE TRANSCRIPTIONAL REGULATOR RV1719"/>
    <property type="match status" value="1"/>
</dbReference>
<dbReference type="GO" id="GO:0003700">
    <property type="term" value="F:DNA-binding transcription factor activity"/>
    <property type="evidence" value="ECO:0007669"/>
    <property type="project" value="TreeGrafter"/>
</dbReference>
<dbReference type="InterPro" id="IPR036388">
    <property type="entry name" value="WH-like_DNA-bd_sf"/>
</dbReference>
<dbReference type="Pfam" id="PF01614">
    <property type="entry name" value="IclR_C"/>
    <property type="match status" value="1"/>
</dbReference>
<dbReference type="Gene3D" id="1.10.10.10">
    <property type="entry name" value="Winged helix-like DNA-binding domain superfamily/Winged helix DNA-binding domain"/>
    <property type="match status" value="1"/>
</dbReference>
<dbReference type="EMBL" id="CP040818">
    <property type="protein sequence ID" value="QDL91859.1"/>
    <property type="molecule type" value="Genomic_DNA"/>
</dbReference>
<keyword evidence="2" id="KW-0238">DNA-binding</keyword>
<sequence length="242" mass="25614">MDSTFLKGLRVLTHIVDRGGPCGVTALSRELGLPKSNIHRVLKTLEAAGLVRADPATRGYLPTLRLWDLGLRVYDSVDLEREAHVLLGDIARTTGETALVAVRDGLCARVMASACANSPRRPEQGERLPLHEGAIGRILLAHADIPHAERALTDAALPPGGLAWLRADMAESAARGCALDRGDWCVGQYGVAAPVRDIRGGVMAAIGVTGPIDRYSEASLAHMQELVTTAAAELSSRFGCAA</sequence>
<keyword evidence="1" id="KW-0805">Transcription regulation</keyword>
<evidence type="ECO:0000259" key="4">
    <source>
        <dbReference type="PROSITE" id="PS51077"/>
    </source>
</evidence>
<dbReference type="PROSITE" id="PS51078">
    <property type="entry name" value="ICLR_ED"/>
    <property type="match status" value="1"/>
</dbReference>
<feature type="domain" description="IclR-ED" evidence="5">
    <location>
        <begin position="65"/>
        <end position="240"/>
    </location>
</feature>
<evidence type="ECO:0000256" key="2">
    <source>
        <dbReference type="ARBA" id="ARBA00023125"/>
    </source>
</evidence>
<dbReference type="CDD" id="cd00090">
    <property type="entry name" value="HTH_ARSR"/>
    <property type="match status" value="1"/>
</dbReference>
<dbReference type="AlphaFoldDB" id="A0A5B8FYU7"/>
<dbReference type="Pfam" id="PF09339">
    <property type="entry name" value="HTH_IclR"/>
    <property type="match status" value="1"/>
</dbReference>
<dbReference type="Proteomes" id="UP000305888">
    <property type="component" value="Chromosome"/>
</dbReference>
<feature type="domain" description="HTH iclR-type" evidence="4">
    <location>
        <begin position="2"/>
        <end position="71"/>
    </location>
</feature>
<evidence type="ECO:0000256" key="1">
    <source>
        <dbReference type="ARBA" id="ARBA00023015"/>
    </source>
</evidence>
<dbReference type="InterPro" id="IPR014757">
    <property type="entry name" value="Tscrpt_reg_IclR_C"/>
</dbReference>
<dbReference type="InterPro" id="IPR036390">
    <property type="entry name" value="WH_DNA-bd_sf"/>
</dbReference>
<keyword evidence="3" id="KW-0804">Transcription</keyword>
<keyword evidence="7" id="KW-1185">Reference proteome</keyword>
<protein>
    <submittedName>
        <fullName evidence="6">IclR family transcriptional regulator</fullName>
    </submittedName>
</protein>
<dbReference type="SUPFAM" id="SSF55781">
    <property type="entry name" value="GAF domain-like"/>
    <property type="match status" value="1"/>
</dbReference>
<name>A0A5B8FYU7_9RHOB</name>
<organism evidence="6 7">
    <name type="scientific">Paroceanicella profunda</name>
    <dbReference type="NCBI Taxonomy" id="2579971"/>
    <lineage>
        <taxon>Bacteria</taxon>
        <taxon>Pseudomonadati</taxon>
        <taxon>Pseudomonadota</taxon>
        <taxon>Alphaproteobacteria</taxon>
        <taxon>Rhodobacterales</taxon>
        <taxon>Paracoccaceae</taxon>
        <taxon>Paroceanicella</taxon>
    </lineage>
</organism>
<dbReference type="OrthoDB" id="8357778at2"/>